<dbReference type="AlphaFoldDB" id="A0A1S8LQE7"/>
<dbReference type="EMBL" id="CP096983">
    <property type="protein sequence ID" value="URZ12792.1"/>
    <property type="molecule type" value="Genomic_DNA"/>
</dbReference>
<dbReference type="KEGG" id="crw:CROST_035370"/>
<dbReference type="SUPFAM" id="SSF58104">
    <property type="entry name" value="Methyl-accepting chemotaxis protein (MCP) signaling domain"/>
    <property type="match status" value="1"/>
</dbReference>
<dbReference type="GO" id="GO:0016020">
    <property type="term" value="C:membrane"/>
    <property type="evidence" value="ECO:0007669"/>
    <property type="project" value="InterPro"/>
</dbReference>
<dbReference type="RefSeq" id="WP_077835654.1">
    <property type="nucleotide sequence ID" value="NZ_CP096983.1"/>
</dbReference>
<dbReference type="Proteomes" id="UP000190951">
    <property type="component" value="Chromosome"/>
</dbReference>
<dbReference type="Gene3D" id="1.10.287.950">
    <property type="entry name" value="Methyl-accepting chemotaxis protein"/>
    <property type="match status" value="1"/>
</dbReference>
<dbReference type="GO" id="GO:0007165">
    <property type="term" value="P:signal transduction"/>
    <property type="evidence" value="ECO:0007669"/>
    <property type="project" value="InterPro"/>
</dbReference>
<sequence length="494" mass="55399">MDEKMGYNLKKANLINTIVISTILLIFLVLAFNQVSEFEFICLIVLSLAIEVIAILIYKLNLKTTTKGMLYSLLMLLSICVLTYFNSKTTVSFFIYFFISMTTISTYFNEKLIIFHGFFLNISLITLYIISSKMLLGFNSNLLMFIFTLVLVNAVIVLIYLLTRWANALTKSLQKKDLETQKLIKNSEASMNLISETSTVLDKNLKSFDLNLIGLKQSSGEITQAVNENAEGISEEAKSILTISNKIQTVFQKEVKVEELSNGIKESEITLNDNIKEGTDKINTMCDKVRVVKDAVDSSLETVIKLQESAGKITKFLSSIKRIADQTNLLSINANIEAAKAGEAGRGFAIVADEISKLAASSSEMVNNINEIVEEINLITNETFNKVTKGNLAAKESFTLVYDVLNKFNFVVSSFNTNKLNIFDETRMINNITDLFKDIEEEMDFISSMSEQHAASSEEILGNIEQQNENIGEILKAIEEMQDIVKKLVETIQK</sequence>
<dbReference type="InterPro" id="IPR004089">
    <property type="entry name" value="MCPsignal_dom"/>
</dbReference>
<proteinExistence type="predicted"/>
<keyword evidence="2" id="KW-1185">Reference proteome</keyword>
<dbReference type="Pfam" id="PF00015">
    <property type="entry name" value="MCPsignal"/>
    <property type="match status" value="1"/>
</dbReference>
<protein>
    <submittedName>
        <fullName evidence="1">Uncharacterized protein</fullName>
    </submittedName>
</protein>
<dbReference type="PANTHER" id="PTHR32089:SF112">
    <property type="entry name" value="LYSOZYME-LIKE PROTEIN-RELATED"/>
    <property type="match status" value="1"/>
</dbReference>
<dbReference type="PANTHER" id="PTHR32089">
    <property type="entry name" value="METHYL-ACCEPTING CHEMOTAXIS PROTEIN MCPB"/>
    <property type="match status" value="1"/>
</dbReference>
<reference evidence="1 2" key="1">
    <citation type="submission" date="2022-04" db="EMBL/GenBank/DDBJ databases">
        <title>Genome sequence of C. roseum typestrain.</title>
        <authorList>
            <person name="Poehlein A."/>
            <person name="Schoch T."/>
            <person name="Duerre P."/>
            <person name="Daniel R."/>
        </authorList>
    </citation>
    <scope>NUCLEOTIDE SEQUENCE [LARGE SCALE GENOMIC DNA]</scope>
    <source>
        <strain evidence="1 2">DSM 7320</strain>
    </source>
</reference>
<dbReference type="STRING" id="84029.CROST_39330"/>
<gene>
    <name evidence="1" type="ORF">CROST_035370</name>
</gene>
<dbReference type="PROSITE" id="PS50111">
    <property type="entry name" value="CHEMOTAXIS_TRANSDUC_2"/>
    <property type="match status" value="1"/>
</dbReference>
<evidence type="ECO:0000313" key="1">
    <source>
        <dbReference type="EMBL" id="URZ12792.1"/>
    </source>
</evidence>
<evidence type="ECO:0000313" key="2">
    <source>
        <dbReference type="Proteomes" id="UP000190951"/>
    </source>
</evidence>
<name>A0A1S8LQE7_9CLOT</name>
<dbReference type="SMART" id="SM00283">
    <property type="entry name" value="MA"/>
    <property type="match status" value="1"/>
</dbReference>
<organism evidence="1 2">
    <name type="scientific">Clostridium felsineum</name>
    <dbReference type="NCBI Taxonomy" id="36839"/>
    <lineage>
        <taxon>Bacteria</taxon>
        <taxon>Bacillati</taxon>
        <taxon>Bacillota</taxon>
        <taxon>Clostridia</taxon>
        <taxon>Eubacteriales</taxon>
        <taxon>Clostridiaceae</taxon>
        <taxon>Clostridium</taxon>
    </lineage>
</organism>
<accession>A0A1S8LQE7</accession>